<gene>
    <name evidence="1" type="primary">Dsim\GD18882</name>
    <name evidence="1" type="ORF">Dsim_GD18882</name>
</gene>
<proteinExistence type="predicted"/>
<name>B4R1W4_DROSI</name>
<evidence type="ECO:0000313" key="1">
    <source>
        <dbReference type="EMBL" id="EDX13116.1"/>
    </source>
</evidence>
<organism evidence="1 2">
    <name type="scientific">Drosophila simulans</name>
    <name type="common">Fruit fly</name>
    <dbReference type="NCBI Taxonomy" id="7240"/>
    <lineage>
        <taxon>Eukaryota</taxon>
        <taxon>Metazoa</taxon>
        <taxon>Ecdysozoa</taxon>
        <taxon>Arthropoda</taxon>
        <taxon>Hexapoda</taxon>
        <taxon>Insecta</taxon>
        <taxon>Pterygota</taxon>
        <taxon>Neoptera</taxon>
        <taxon>Endopterygota</taxon>
        <taxon>Diptera</taxon>
        <taxon>Brachycera</taxon>
        <taxon>Muscomorpha</taxon>
        <taxon>Ephydroidea</taxon>
        <taxon>Drosophilidae</taxon>
        <taxon>Drosophila</taxon>
        <taxon>Sophophora</taxon>
    </lineage>
</organism>
<dbReference type="Proteomes" id="UP000000304">
    <property type="component" value="Chromosome 3R"/>
</dbReference>
<evidence type="ECO:0000313" key="2">
    <source>
        <dbReference type="Proteomes" id="UP000000304"/>
    </source>
</evidence>
<dbReference type="AlphaFoldDB" id="B4R1W4"/>
<keyword evidence="2" id="KW-1185">Reference proteome</keyword>
<dbReference type="HOGENOM" id="CLU_2690487_0_0_1"/>
<accession>B4R1W4</accession>
<sequence length="74" mass="8648">MVAGYQVRPDPLLCPLLLVFWSKFEIKFKFMVNITYGNDNNGWRFGWKSSSDSDTDTDWDSEGMDWTGCTLERK</sequence>
<dbReference type="EMBL" id="CM000364">
    <property type="protein sequence ID" value="EDX13116.1"/>
    <property type="molecule type" value="Genomic_DNA"/>
</dbReference>
<protein>
    <submittedName>
        <fullName evidence="1">GD18882</fullName>
    </submittedName>
</protein>
<reference evidence="1 2" key="1">
    <citation type="journal article" date="2007" name="Nature">
        <title>Evolution of genes and genomes on the Drosophila phylogeny.</title>
        <authorList>
            <consortium name="Drosophila 12 Genomes Consortium"/>
            <person name="Clark A.G."/>
            <person name="Eisen M.B."/>
            <person name="Smith D.R."/>
            <person name="Bergman C.M."/>
            <person name="Oliver B."/>
            <person name="Markow T.A."/>
            <person name="Kaufman T.C."/>
            <person name="Kellis M."/>
            <person name="Gelbart W."/>
            <person name="Iyer V.N."/>
            <person name="Pollard D.A."/>
            <person name="Sackton T.B."/>
            <person name="Larracuente A.M."/>
            <person name="Singh N.D."/>
            <person name="Abad J.P."/>
            <person name="Abt D.N."/>
            <person name="Adryan B."/>
            <person name="Aguade M."/>
            <person name="Akashi H."/>
            <person name="Anderson W.W."/>
            <person name="Aquadro C.F."/>
            <person name="Ardell D.H."/>
            <person name="Arguello R."/>
            <person name="Artieri C.G."/>
            <person name="Barbash D.A."/>
            <person name="Barker D."/>
            <person name="Barsanti P."/>
            <person name="Batterham P."/>
            <person name="Batzoglou S."/>
            <person name="Begun D."/>
            <person name="Bhutkar A."/>
            <person name="Blanco E."/>
            <person name="Bosak S.A."/>
            <person name="Bradley R.K."/>
            <person name="Brand A.D."/>
            <person name="Brent M.R."/>
            <person name="Brooks A.N."/>
            <person name="Brown R.H."/>
            <person name="Butlin R.K."/>
            <person name="Caggese C."/>
            <person name="Calvi B.R."/>
            <person name="Bernardo de Carvalho A."/>
            <person name="Caspi A."/>
            <person name="Castrezana S."/>
            <person name="Celniker S.E."/>
            <person name="Chang J.L."/>
            <person name="Chapple C."/>
            <person name="Chatterji S."/>
            <person name="Chinwalla A."/>
            <person name="Civetta A."/>
            <person name="Clifton S.W."/>
            <person name="Comeron J.M."/>
            <person name="Costello J.C."/>
            <person name="Coyne J.A."/>
            <person name="Daub J."/>
            <person name="David R.G."/>
            <person name="Delcher A.L."/>
            <person name="Delehaunty K."/>
            <person name="Do C.B."/>
            <person name="Ebling H."/>
            <person name="Edwards K."/>
            <person name="Eickbush T."/>
            <person name="Evans J.D."/>
            <person name="Filipski A."/>
            <person name="Findeiss S."/>
            <person name="Freyhult E."/>
            <person name="Fulton L."/>
            <person name="Fulton R."/>
            <person name="Garcia A.C."/>
            <person name="Gardiner A."/>
            <person name="Garfield D.A."/>
            <person name="Garvin B.E."/>
            <person name="Gibson G."/>
            <person name="Gilbert D."/>
            <person name="Gnerre S."/>
            <person name="Godfrey J."/>
            <person name="Good R."/>
            <person name="Gotea V."/>
            <person name="Gravely B."/>
            <person name="Greenberg A.J."/>
            <person name="Griffiths-Jones S."/>
            <person name="Gross S."/>
            <person name="Guigo R."/>
            <person name="Gustafson E.A."/>
            <person name="Haerty W."/>
            <person name="Hahn M.W."/>
            <person name="Halligan D.L."/>
            <person name="Halpern A.L."/>
            <person name="Halter G.M."/>
            <person name="Han M.V."/>
            <person name="Heger A."/>
            <person name="Hillier L."/>
            <person name="Hinrichs A.S."/>
            <person name="Holmes I."/>
            <person name="Hoskins R.A."/>
            <person name="Hubisz M.J."/>
            <person name="Hultmark D."/>
            <person name="Huntley M.A."/>
            <person name="Jaffe D.B."/>
            <person name="Jagadeeshan S."/>
            <person name="Jeck W.R."/>
            <person name="Johnson J."/>
            <person name="Jones C.D."/>
            <person name="Jordan W.C."/>
            <person name="Karpen G.H."/>
            <person name="Kataoka E."/>
            <person name="Keightley P.D."/>
            <person name="Kheradpour P."/>
            <person name="Kirkness E.F."/>
            <person name="Koerich L.B."/>
            <person name="Kristiansen K."/>
            <person name="Kudrna D."/>
            <person name="Kulathinal R.J."/>
            <person name="Kumar S."/>
            <person name="Kwok R."/>
            <person name="Lander E."/>
            <person name="Langley C.H."/>
            <person name="Lapoint R."/>
            <person name="Lazzaro B.P."/>
            <person name="Lee S.J."/>
            <person name="Levesque L."/>
            <person name="Li R."/>
            <person name="Lin C.F."/>
            <person name="Lin M.F."/>
            <person name="Lindblad-Toh K."/>
            <person name="Llopart A."/>
            <person name="Long M."/>
            <person name="Low L."/>
            <person name="Lozovsky E."/>
            <person name="Lu J."/>
            <person name="Luo M."/>
            <person name="Machado C.A."/>
            <person name="Makalowski W."/>
            <person name="Marzo M."/>
            <person name="Matsuda M."/>
            <person name="Matzkin L."/>
            <person name="McAllister B."/>
            <person name="McBride C.S."/>
            <person name="McKernan B."/>
            <person name="McKernan K."/>
            <person name="Mendez-Lago M."/>
            <person name="Minx P."/>
            <person name="Mollenhauer M.U."/>
            <person name="Montooth K."/>
            <person name="Mount S.M."/>
            <person name="Mu X."/>
            <person name="Myers E."/>
            <person name="Negre B."/>
            <person name="Newfeld S."/>
            <person name="Nielsen R."/>
            <person name="Noor M.A."/>
            <person name="O'Grady P."/>
            <person name="Pachter L."/>
            <person name="Papaceit M."/>
            <person name="Parisi M.J."/>
            <person name="Parisi M."/>
            <person name="Parts L."/>
            <person name="Pedersen J.S."/>
            <person name="Pesole G."/>
            <person name="Phillippy A.M."/>
            <person name="Ponting C.P."/>
            <person name="Pop M."/>
            <person name="Porcelli D."/>
            <person name="Powell J.R."/>
            <person name="Prohaska S."/>
            <person name="Pruitt K."/>
            <person name="Puig M."/>
            <person name="Quesneville H."/>
            <person name="Ram K.R."/>
            <person name="Rand D."/>
            <person name="Rasmussen M.D."/>
            <person name="Reed L.K."/>
            <person name="Reenan R."/>
            <person name="Reily A."/>
            <person name="Remington K.A."/>
            <person name="Rieger T.T."/>
            <person name="Ritchie M.G."/>
            <person name="Robin C."/>
            <person name="Rogers Y.H."/>
            <person name="Rohde C."/>
            <person name="Rozas J."/>
            <person name="Rubenfield M.J."/>
            <person name="Ruiz A."/>
            <person name="Russo S."/>
            <person name="Salzberg S.L."/>
            <person name="Sanchez-Gracia A."/>
            <person name="Saranga D.J."/>
            <person name="Sato H."/>
            <person name="Schaeffer S.W."/>
            <person name="Schatz M.C."/>
            <person name="Schlenke T."/>
            <person name="Schwartz R."/>
            <person name="Segarra C."/>
            <person name="Singh R.S."/>
            <person name="Sirot L."/>
            <person name="Sirota M."/>
            <person name="Sisneros N.B."/>
            <person name="Smith C.D."/>
            <person name="Smith T.F."/>
            <person name="Spieth J."/>
            <person name="Stage D.E."/>
            <person name="Stark A."/>
            <person name="Stephan W."/>
            <person name="Strausberg R.L."/>
            <person name="Strempel S."/>
            <person name="Sturgill D."/>
            <person name="Sutton G."/>
            <person name="Sutton G.G."/>
            <person name="Tao W."/>
            <person name="Teichmann S."/>
            <person name="Tobari Y.N."/>
            <person name="Tomimura Y."/>
            <person name="Tsolas J.M."/>
            <person name="Valente V.L."/>
            <person name="Venter E."/>
            <person name="Venter J.C."/>
            <person name="Vicario S."/>
            <person name="Vieira F.G."/>
            <person name="Vilella A.J."/>
            <person name="Villasante A."/>
            <person name="Walenz B."/>
            <person name="Wang J."/>
            <person name="Wasserman M."/>
            <person name="Watts T."/>
            <person name="Wilson D."/>
            <person name="Wilson R.K."/>
            <person name="Wing R.A."/>
            <person name="Wolfner M.F."/>
            <person name="Wong A."/>
            <person name="Wong G.K."/>
            <person name="Wu C.I."/>
            <person name="Wu G."/>
            <person name="Yamamoto D."/>
            <person name="Yang H.P."/>
            <person name="Yang S.P."/>
            <person name="Yorke J.A."/>
            <person name="Yoshida K."/>
            <person name="Zdobnov E."/>
            <person name="Zhang P."/>
            <person name="Zhang Y."/>
            <person name="Zimin A.V."/>
            <person name="Baldwin J."/>
            <person name="Abdouelleil A."/>
            <person name="Abdulkadir J."/>
            <person name="Abebe A."/>
            <person name="Abera B."/>
            <person name="Abreu J."/>
            <person name="Acer S.C."/>
            <person name="Aftuck L."/>
            <person name="Alexander A."/>
            <person name="An P."/>
            <person name="Anderson E."/>
            <person name="Anderson S."/>
            <person name="Arachi H."/>
            <person name="Azer M."/>
            <person name="Bachantsang P."/>
            <person name="Barry A."/>
            <person name="Bayul T."/>
            <person name="Berlin A."/>
            <person name="Bessette D."/>
            <person name="Bloom T."/>
            <person name="Blye J."/>
            <person name="Boguslavskiy L."/>
            <person name="Bonnet C."/>
            <person name="Boukhgalter B."/>
            <person name="Bourzgui I."/>
            <person name="Brown A."/>
            <person name="Cahill P."/>
            <person name="Channer S."/>
            <person name="Cheshatsang Y."/>
            <person name="Chuda L."/>
            <person name="Citroen M."/>
            <person name="Collymore A."/>
            <person name="Cooke P."/>
            <person name="Costello M."/>
            <person name="D'Aco K."/>
            <person name="Daza R."/>
            <person name="De Haan G."/>
            <person name="DeGray S."/>
            <person name="DeMaso C."/>
            <person name="Dhargay N."/>
            <person name="Dooley K."/>
            <person name="Dooley E."/>
            <person name="Doricent M."/>
            <person name="Dorje P."/>
            <person name="Dorjee K."/>
            <person name="Dupes A."/>
            <person name="Elong R."/>
            <person name="Falk J."/>
            <person name="Farina A."/>
            <person name="Faro S."/>
            <person name="Ferguson D."/>
            <person name="Fisher S."/>
            <person name="Foley C.D."/>
            <person name="Franke A."/>
            <person name="Friedrich D."/>
            <person name="Gadbois L."/>
            <person name="Gearin G."/>
            <person name="Gearin C.R."/>
            <person name="Giannoukos G."/>
            <person name="Goode T."/>
            <person name="Graham J."/>
            <person name="Grandbois E."/>
            <person name="Grewal S."/>
            <person name="Gyaltsen K."/>
            <person name="Hafez N."/>
            <person name="Hagos B."/>
            <person name="Hall J."/>
            <person name="Henson C."/>
            <person name="Hollinger A."/>
            <person name="Honan T."/>
            <person name="Huard M.D."/>
            <person name="Hughes L."/>
            <person name="Hurhula B."/>
            <person name="Husby M.E."/>
            <person name="Kamat A."/>
            <person name="Kanga B."/>
            <person name="Kashin S."/>
            <person name="Khazanovich D."/>
            <person name="Kisner P."/>
            <person name="Lance K."/>
            <person name="Lara M."/>
            <person name="Lee W."/>
            <person name="Lennon N."/>
            <person name="Letendre F."/>
            <person name="LeVine R."/>
            <person name="Lipovsky A."/>
            <person name="Liu X."/>
            <person name="Liu J."/>
            <person name="Liu S."/>
            <person name="Lokyitsang T."/>
            <person name="Lokyitsang Y."/>
            <person name="Lubonja R."/>
            <person name="Lui A."/>
            <person name="MacDonald P."/>
            <person name="Magnisalis V."/>
            <person name="Maru K."/>
            <person name="Matthews C."/>
            <person name="McCusker W."/>
            <person name="McDonough S."/>
            <person name="Mehta T."/>
            <person name="Meldrim J."/>
            <person name="Meneus L."/>
            <person name="Mihai O."/>
            <person name="Mihalev A."/>
            <person name="Mihova T."/>
            <person name="Mittelman R."/>
            <person name="Mlenga V."/>
            <person name="Montmayeur A."/>
            <person name="Mulrain L."/>
            <person name="Navidi A."/>
            <person name="Naylor J."/>
            <person name="Negash T."/>
            <person name="Nguyen T."/>
            <person name="Nguyen N."/>
            <person name="Nicol R."/>
            <person name="Norbu C."/>
            <person name="Norbu N."/>
            <person name="Novod N."/>
            <person name="O'Neill B."/>
            <person name="Osman S."/>
            <person name="Markiewicz E."/>
            <person name="Oyono O.L."/>
            <person name="Patti C."/>
            <person name="Phunkhang P."/>
            <person name="Pierre F."/>
            <person name="Priest M."/>
            <person name="Raghuraman S."/>
            <person name="Rege F."/>
            <person name="Reyes R."/>
            <person name="Rise C."/>
            <person name="Rogov P."/>
            <person name="Ross K."/>
            <person name="Ryan E."/>
            <person name="Settipalli S."/>
            <person name="Shea T."/>
            <person name="Sherpa N."/>
            <person name="Shi L."/>
            <person name="Shih D."/>
            <person name="Sparrow T."/>
            <person name="Spaulding J."/>
            <person name="Stalker J."/>
            <person name="Stange-Thomann N."/>
            <person name="Stavropoulos S."/>
            <person name="Stone C."/>
            <person name="Strader C."/>
            <person name="Tesfaye S."/>
            <person name="Thomson T."/>
            <person name="Thoulutsang Y."/>
            <person name="Thoulutsang D."/>
            <person name="Topham K."/>
            <person name="Topping I."/>
            <person name="Tsamla T."/>
            <person name="Vassiliev H."/>
            <person name="Vo A."/>
            <person name="Wangchuk T."/>
            <person name="Wangdi T."/>
            <person name="Weiand M."/>
            <person name="Wilkinson J."/>
            <person name="Wilson A."/>
            <person name="Yadav S."/>
            <person name="Young G."/>
            <person name="Yu Q."/>
            <person name="Zembek L."/>
            <person name="Zhong D."/>
            <person name="Zimmer A."/>
            <person name="Zwirko Z."/>
            <person name="Jaffe D.B."/>
            <person name="Alvarez P."/>
            <person name="Brockman W."/>
            <person name="Butler J."/>
            <person name="Chin C."/>
            <person name="Gnerre S."/>
            <person name="Grabherr M."/>
            <person name="Kleber M."/>
            <person name="Mauceli E."/>
            <person name="MacCallum I."/>
        </authorList>
    </citation>
    <scope>NUCLEOTIDE SEQUENCE [LARGE SCALE GENOMIC DNA]</scope>
    <source>
        <strain evidence="2">white501</strain>
    </source>
</reference>